<dbReference type="EMBL" id="BPLR01017181">
    <property type="protein sequence ID" value="GIY89256.1"/>
    <property type="molecule type" value="Genomic_DNA"/>
</dbReference>
<sequence>MSQYQIVIHIVDNSELSKTIDNLCIFRSFIRRLGKSSKNRFSSISLQPSLSGRKNIEAQYPSTPSIIYSNRTRVYRDSLLLKDCSSQLSSCDSFHVGLIVNFLARDRVKSLVSGSADHWTVSCNFVAVSFQILGHVLKLLLLGVETSPEINSATIDLNAFGLFNNGTPEND</sequence>
<dbReference type="AlphaFoldDB" id="A0AAV4X1Z7"/>
<protein>
    <submittedName>
        <fullName evidence="1">Uncharacterized protein</fullName>
    </submittedName>
</protein>
<keyword evidence="2" id="KW-1185">Reference proteome</keyword>
<accession>A0AAV4X1Z7</accession>
<dbReference type="Proteomes" id="UP001054945">
    <property type="component" value="Unassembled WGS sequence"/>
</dbReference>
<reference evidence="1 2" key="1">
    <citation type="submission" date="2021-06" db="EMBL/GenBank/DDBJ databases">
        <title>Caerostris extrusa draft genome.</title>
        <authorList>
            <person name="Kono N."/>
            <person name="Arakawa K."/>
        </authorList>
    </citation>
    <scope>NUCLEOTIDE SEQUENCE [LARGE SCALE GENOMIC DNA]</scope>
</reference>
<organism evidence="1 2">
    <name type="scientific">Caerostris extrusa</name>
    <name type="common">Bark spider</name>
    <name type="synonym">Caerostris bankana</name>
    <dbReference type="NCBI Taxonomy" id="172846"/>
    <lineage>
        <taxon>Eukaryota</taxon>
        <taxon>Metazoa</taxon>
        <taxon>Ecdysozoa</taxon>
        <taxon>Arthropoda</taxon>
        <taxon>Chelicerata</taxon>
        <taxon>Arachnida</taxon>
        <taxon>Araneae</taxon>
        <taxon>Araneomorphae</taxon>
        <taxon>Entelegynae</taxon>
        <taxon>Araneoidea</taxon>
        <taxon>Araneidae</taxon>
        <taxon>Caerostris</taxon>
    </lineage>
</organism>
<gene>
    <name evidence="1" type="ORF">CEXT_676411</name>
</gene>
<comment type="caution">
    <text evidence="1">The sequence shown here is derived from an EMBL/GenBank/DDBJ whole genome shotgun (WGS) entry which is preliminary data.</text>
</comment>
<evidence type="ECO:0000313" key="1">
    <source>
        <dbReference type="EMBL" id="GIY89256.1"/>
    </source>
</evidence>
<evidence type="ECO:0000313" key="2">
    <source>
        <dbReference type="Proteomes" id="UP001054945"/>
    </source>
</evidence>
<proteinExistence type="predicted"/>
<name>A0AAV4X1Z7_CAEEX</name>